<protein>
    <submittedName>
        <fullName evidence="7">Uncharacterized protein</fullName>
    </submittedName>
</protein>
<evidence type="ECO:0000256" key="6">
    <source>
        <dbReference type="ARBA" id="ARBA00023242"/>
    </source>
</evidence>
<evidence type="ECO:0000256" key="3">
    <source>
        <dbReference type="ARBA" id="ARBA00023015"/>
    </source>
</evidence>
<dbReference type="GO" id="GO:0003677">
    <property type="term" value="F:DNA binding"/>
    <property type="evidence" value="ECO:0007669"/>
    <property type="project" value="UniProtKB-KW"/>
</dbReference>
<evidence type="ECO:0000313" key="8">
    <source>
        <dbReference type="Proteomes" id="UP000076863"/>
    </source>
</evidence>
<keyword evidence="3" id="KW-0805">Transcription regulation</keyword>
<sequence>MTQTNFCTQNLLLIYYNTATIWISTSLSPEELAYDAHVTAFGTIVFETELIAPIYWTAQKCRHPLLRRAAVKLLKKDELENRRENLWHSNEAIAIALRTMELEEESIDESVVVADERVKDFGLESHSTLESEVSSRDSNRSGWHVSLDQPPTLSLEQIQEEQHLDELLDFNKMSDTAMGNCTGQSAGSLARVLDLPAEAAHLLSPYGAVESSRIKNVLIGVRPVLQ</sequence>
<dbReference type="AlphaFoldDB" id="A0A166XHM9"/>
<keyword evidence="8" id="KW-1185">Reference proteome</keyword>
<comment type="caution">
    <text evidence="7">The sequence shown here is derived from an EMBL/GenBank/DDBJ whole genome shotgun (WGS) entry which is preliminary data.</text>
</comment>
<dbReference type="PANTHER" id="PTHR36206">
    <property type="entry name" value="ASPERCRYPTIN BIOSYNTHESIS CLUSTER-SPECIFIC TRANSCRIPTION REGULATOR ATNN-RELATED"/>
    <property type="match status" value="1"/>
</dbReference>
<dbReference type="OrthoDB" id="2593732at2759"/>
<keyword evidence="2" id="KW-0862">Zinc</keyword>
<gene>
    <name evidence="7" type="ORF">BBO_08478</name>
</gene>
<keyword evidence="1" id="KW-0479">Metal-binding</keyword>
<dbReference type="InterPro" id="IPR052360">
    <property type="entry name" value="Transcr_Regulatory_Proteins"/>
</dbReference>
<dbReference type="PANTHER" id="PTHR36206:SF12">
    <property type="entry name" value="ASPERCRYPTIN BIOSYNTHESIS CLUSTER-SPECIFIC TRANSCRIPTION REGULATOR ATNN-RELATED"/>
    <property type="match status" value="1"/>
</dbReference>
<evidence type="ECO:0000313" key="7">
    <source>
        <dbReference type="EMBL" id="OAA35826.1"/>
    </source>
</evidence>
<dbReference type="EMBL" id="AZHA01000039">
    <property type="protein sequence ID" value="OAA35826.1"/>
    <property type="molecule type" value="Genomic_DNA"/>
</dbReference>
<reference evidence="7 8" key="1">
    <citation type="journal article" date="2016" name="Genome Biol. Evol.">
        <title>Divergent and convergent evolution of fungal pathogenicity.</title>
        <authorList>
            <person name="Shang Y."/>
            <person name="Xiao G."/>
            <person name="Zheng P."/>
            <person name="Cen K."/>
            <person name="Zhan S."/>
            <person name="Wang C."/>
        </authorList>
    </citation>
    <scope>NUCLEOTIDE SEQUENCE [LARGE SCALE GENOMIC DNA]</scope>
    <source>
        <strain evidence="7 8">RCEF 3172</strain>
    </source>
</reference>
<name>A0A166XHM9_9HYPO</name>
<evidence type="ECO:0000256" key="5">
    <source>
        <dbReference type="ARBA" id="ARBA00023163"/>
    </source>
</evidence>
<keyword evidence="4" id="KW-0238">DNA-binding</keyword>
<keyword evidence="6" id="KW-0539">Nucleus</keyword>
<organism evidence="7 8">
    <name type="scientific">Beauveria brongniartii RCEF 3172</name>
    <dbReference type="NCBI Taxonomy" id="1081107"/>
    <lineage>
        <taxon>Eukaryota</taxon>
        <taxon>Fungi</taxon>
        <taxon>Dikarya</taxon>
        <taxon>Ascomycota</taxon>
        <taxon>Pezizomycotina</taxon>
        <taxon>Sordariomycetes</taxon>
        <taxon>Hypocreomycetidae</taxon>
        <taxon>Hypocreales</taxon>
        <taxon>Cordycipitaceae</taxon>
        <taxon>Beauveria</taxon>
        <taxon>Beauveria brongniartii</taxon>
    </lineage>
</organism>
<dbReference type="Proteomes" id="UP000076863">
    <property type="component" value="Unassembled WGS sequence"/>
</dbReference>
<keyword evidence="5" id="KW-0804">Transcription</keyword>
<evidence type="ECO:0000256" key="2">
    <source>
        <dbReference type="ARBA" id="ARBA00022833"/>
    </source>
</evidence>
<evidence type="ECO:0000256" key="1">
    <source>
        <dbReference type="ARBA" id="ARBA00022723"/>
    </source>
</evidence>
<proteinExistence type="predicted"/>
<evidence type="ECO:0000256" key="4">
    <source>
        <dbReference type="ARBA" id="ARBA00023125"/>
    </source>
</evidence>
<accession>A0A166XHM9</accession>
<dbReference type="GO" id="GO:0046872">
    <property type="term" value="F:metal ion binding"/>
    <property type="evidence" value="ECO:0007669"/>
    <property type="project" value="UniProtKB-KW"/>
</dbReference>